<evidence type="ECO:0000259" key="6">
    <source>
        <dbReference type="Pfam" id="PF01702"/>
    </source>
</evidence>
<dbReference type="NCBIfam" id="TIGR00449">
    <property type="entry name" value="tgt_general"/>
    <property type="match status" value="1"/>
</dbReference>
<dbReference type="HAMAP" id="MF_00168">
    <property type="entry name" value="Q_tRNA_Tgt"/>
    <property type="match status" value="1"/>
</dbReference>
<feature type="domain" description="tRNA-guanine(15) transglycosylase-like" evidence="6">
    <location>
        <begin position="12"/>
        <end position="363"/>
    </location>
</feature>
<comment type="similarity">
    <text evidence="5">Belongs to the queuine tRNA-ribosyltransferase family.</text>
</comment>
<dbReference type="GO" id="GO:0046872">
    <property type="term" value="F:metal ion binding"/>
    <property type="evidence" value="ECO:0007669"/>
    <property type="project" value="UniProtKB-KW"/>
</dbReference>
<dbReference type="GO" id="GO:0008616">
    <property type="term" value="P:tRNA queuosine(34) biosynthetic process"/>
    <property type="evidence" value="ECO:0007669"/>
    <property type="project" value="UniProtKB-UniRule"/>
</dbReference>
<dbReference type="FunFam" id="3.20.20.105:FF:000001">
    <property type="entry name" value="Queuine tRNA-ribosyltransferase"/>
    <property type="match status" value="1"/>
</dbReference>
<feature type="binding site" evidence="5">
    <location>
        <position position="144"/>
    </location>
    <ligand>
        <name>substrate</name>
    </ligand>
</feature>
<evidence type="ECO:0000313" key="7">
    <source>
        <dbReference type="EMBL" id="HGD13875.1"/>
    </source>
</evidence>
<organism evidence="7">
    <name type="scientific">candidate division WOR-3 bacterium</name>
    <dbReference type="NCBI Taxonomy" id="2052148"/>
    <lineage>
        <taxon>Bacteria</taxon>
        <taxon>Bacteria division WOR-3</taxon>
    </lineage>
</organism>
<evidence type="ECO:0000256" key="4">
    <source>
        <dbReference type="ARBA" id="ARBA00050112"/>
    </source>
</evidence>
<dbReference type="InterPro" id="IPR036511">
    <property type="entry name" value="TGT-like_sf"/>
</dbReference>
<dbReference type="InterPro" id="IPR050076">
    <property type="entry name" value="ArchSynthase1/Queuine_TRR"/>
</dbReference>
<keyword evidence="1 5" id="KW-0328">Glycosyltransferase</keyword>
<comment type="caution">
    <text evidence="5">Lacks conserved residue(s) required for the propagation of feature annotation.</text>
</comment>
<dbReference type="GO" id="GO:0008479">
    <property type="term" value="F:tRNA-guanosine(34) queuine transglycosylase activity"/>
    <property type="evidence" value="ECO:0007669"/>
    <property type="project" value="UniProtKB-UniRule"/>
</dbReference>
<comment type="caution">
    <text evidence="7">The sequence shown here is derived from an EMBL/GenBank/DDBJ whole genome shotgun (WGS) entry which is preliminary data.</text>
</comment>
<proteinExistence type="inferred from homology"/>
<dbReference type="EC" id="2.4.2.29" evidence="5"/>
<dbReference type="SUPFAM" id="SSF51713">
    <property type="entry name" value="tRNA-guanine transglycosylase"/>
    <property type="match status" value="1"/>
</dbReference>
<feature type="active site" description="Proton acceptor" evidence="5">
    <location>
        <position position="90"/>
    </location>
</feature>
<comment type="cofactor">
    <cofactor evidence="5">
        <name>Zn(2+)</name>
        <dbReference type="ChEBI" id="CHEBI:29105"/>
    </cofactor>
    <text evidence="5">Binds 1 zinc ion per subunit.</text>
</comment>
<evidence type="ECO:0000256" key="1">
    <source>
        <dbReference type="ARBA" id="ARBA00022676"/>
    </source>
</evidence>
<feature type="binding site" evidence="5">
    <location>
        <begin position="90"/>
        <end position="94"/>
    </location>
    <ligand>
        <name>substrate</name>
    </ligand>
</feature>
<feature type="binding site" evidence="5">
    <location>
        <position position="331"/>
    </location>
    <ligand>
        <name>Zn(2+)</name>
        <dbReference type="ChEBI" id="CHEBI:29105"/>
    </ligand>
</feature>
<dbReference type="GO" id="GO:0005829">
    <property type="term" value="C:cytosol"/>
    <property type="evidence" value="ECO:0007669"/>
    <property type="project" value="TreeGrafter"/>
</dbReference>
<dbReference type="PANTHER" id="PTHR46499">
    <property type="entry name" value="QUEUINE TRNA-RIBOSYLTRANSFERASE"/>
    <property type="match status" value="1"/>
</dbReference>
<feature type="binding site" evidence="5">
    <location>
        <position position="212"/>
    </location>
    <ligand>
        <name>substrate</name>
    </ligand>
</feature>
<comment type="function">
    <text evidence="5">Catalyzes the base-exchange of a guanine (G) residue with the queuine precursor 7-aminomethyl-7-deazaguanine (PreQ1) at position 34 (anticodon wobble position) in tRNAs with GU(N) anticodons (tRNA-Asp, -Asn, -His and -Tyr). Catalysis occurs through a double-displacement mechanism. The nucleophile active site attacks the C1' of nucleotide 34 to detach the guanine base from the RNA, forming a covalent enzyme-RNA intermediate. The proton acceptor active site deprotonates the incoming PreQ1, allowing a nucleophilic attack on the C1' of the ribose to form the product. After dissociation, two additional enzymatic reactions on the tRNA convert PreQ1 to queuine (Q), resulting in the hypermodified nucleoside queuosine (7-(((4,5-cis-dihydroxy-2-cyclopenten-1-yl)amino)methyl)-7-deazaguanosine).</text>
</comment>
<reference evidence="7" key="1">
    <citation type="journal article" date="2020" name="mSystems">
        <title>Genome- and Community-Level Interaction Insights into Carbon Utilization and Element Cycling Functions of Hydrothermarchaeota in Hydrothermal Sediment.</title>
        <authorList>
            <person name="Zhou Z."/>
            <person name="Liu Y."/>
            <person name="Xu W."/>
            <person name="Pan J."/>
            <person name="Luo Z.H."/>
            <person name="Li M."/>
        </authorList>
    </citation>
    <scope>NUCLEOTIDE SEQUENCE [LARGE SCALE GENOMIC DNA]</scope>
    <source>
        <strain evidence="7">SpSt-914</strain>
    </source>
</reference>
<feature type="active site" description="Nucleophile" evidence="5">
    <location>
        <position position="262"/>
    </location>
</feature>
<dbReference type="UniPathway" id="UPA00392"/>
<comment type="catalytic activity">
    <reaction evidence="4 5">
        <text>7-aminomethyl-7-carbaguanine + guanosine(34) in tRNA = 7-aminomethyl-7-carbaguanosine(34) in tRNA + guanine</text>
        <dbReference type="Rhea" id="RHEA:24104"/>
        <dbReference type="Rhea" id="RHEA-COMP:10341"/>
        <dbReference type="Rhea" id="RHEA-COMP:10342"/>
        <dbReference type="ChEBI" id="CHEBI:16235"/>
        <dbReference type="ChEBI" id="CHEBI:58703"/>
        <dbReference type="ChEBI" id="CHEBI:74269"/>
        <dbReference type="ChEBI" id="CHEBI:82833"/>
        <dbReference type="EC" id="2.4.2.29"/>
    </reaction>
</comment>
<dbReference type="InterPro" id="IPR002616">
    <property type="entry name" value="tRNA_ribo_trans-like"/>
</dbReference>
<keyword evidence="3 5" id="KW-0819">tRNA processing</keyword>
<feature type="binding site" evidence="5">
    <location>
        <position position="305"/>
    </location>
    <ligand>
        <name>Zn(2+)</name>
        <dbReference type="ChEBI" id="CHEBI:29105"/>
    </ligand>
</feature>
<evidence type="ECO:0000256" key="2">
    <source>
        <dbReference type="ARBA" id="ARBA00022679"/>
    </source>
</evidence>
<dbReference type="PANTHER" id="PTHR46499:SF1">
    <property type="entry name" value="QUEUINE TRNA-RIBOSYLTRANSFERASE"/>
    <property type="match status" value="1"/>
</dbReference>
<keyword evidence="5" id="KW-0479">Metal-binding</keyword>
<evidence type="ECO:0000256" key="5">
    <source>
        <dbReference type="HAMAP-Rule" id="MF_00168"/>
    </source>
</evidence>
<dbReference type="InterPro" id="IPR004803">
    <property type="entry name" value="TGT"/>
</dbReference>
<name>A0A7V3PUV6_UNCW3</name>
<dbReference type="Gene3D" id="3.20.20.105">
    <property type="entry name" value="Queuine tRNA-ribosyltransferase-like"/>
    <property type="match status" value="1"/>
</dbReference>
<sequence>MFSFEVLNTDNRARLGKLVLPHGTVETPAFMPVATQATVKTLSPQELIETGTRMIVCNTYHLYLRPGHKLIQSMGGVSAFMGWHGPVLTDSGGFQIYSLAALSRSGDDGVEFQSHIDGSRHYFTPELAVEIQQALGSDIIMCLDDCPPFPVSRQQAEISVRRTTSWAKRCKAVVKKNSNLFGIIQGATYTDLRQQSAEELLELGFPGYAIGGLCLGEPTQLTYELTSELCTIIPPAKPRYLMGAGYPEDILAAVESGVDLFDCVLPTRNGRTGTAFVSTGRVLIRNAVYATDPTPLDPNCFCFTCRNFSRAYLRHLFSAGEALGPRLLSYHNIYFFQSLMNSIRQAISEGRLAAYRREFLGRYLQGEQENRELYETGKSV</sequence>
<feature type="binding site" evidence="5">
    <location>
        <position position="302"/>
    </location>
    <ligand>
        <name>Zn(2+)</name>
        <dbReference type="ChEBI" id="CHEBI:29105"/>
    </ligand>
</feature>
<gene>
    <name evidence="5" type="primary">tgt</name>
    <name evidence="7" type="ORF">ENX16_07365</name>
</gene>
<dbReference type="AlphaFoldDB" id="A0A7V3PUV6"/>
<keyword evidence="5" id="KW-0862">Zinc</keyword>
<dbReference type="EMBL" id="DTMZ01000183">
    <property type="protein sequence ID" value="HGD13875.1"/>
    <property type="molecule type" value="Genomic_DNA"/>
</dbReference>
<comment type="subunit">
    <text evidence="5">Homodimer. Within each dimer, one monomer is responsible for RNA recognition and catalysis, while the other monomer binds to the replacement base PreQ1.</text>
</comment>
<feature type="binding site" evidence="5">
    <location>
        <position position="185"/>
    </location>
    <ligand>
        <name>substrate</name>
    </ligand>
</feature>
<dbReference type="NCBIfam" id="TIGR00430">
    <property type="entry name" value="Q_tRNA_tgt"/>
    <property type="match status" value="1"/>
</dbReference>
<keyword evidence="2 5" id="KW-0808">Transferase</keyword>
<keyword evidence="5" id="KW-0671">Queuosine biosynthesis</keyword>
<feature type="binding site" evidence="5">
    <location>
        <position position="300"/>
    </location>
    <ligand>
        <name>Zn(2+)</name>
        <dbReference type="ChEBI" id="CHEBI:29105"/>
    </ligand>
</feature>
<accession>A0A7V3PUV6</accession>
<dbReference type="Pfam" id="PF01702">
    <property type="entry name" value="TGT"/>
    <property type="match status" value="1"/>
</dbReference>
<feature type="region of interest" description="RNA binding; important for wobble base 34 recognition" evidence="5">
    <location>
        <begin position="267"/>
        <end position="271"/>
    </location>
</feature>
<comment type="pathway">
    <text evidence="5">tRNA modification; tRNA-queuosine biosynthesis.</text>
</comment>
<evidence type="ECO:0000256" key="3">
    <source>
        <dbReference type="ARBA" id="ARBA00022694"/>
    </source>
</evidence>
<protein>
    <recommendedName>
        <fullName evidence="5">Queuine tRNA-ribosyltransferase</fullName>
        <ecNumber evidence="5">2.4.2.29</ecNumber>
    </recommendedName>
    <alternativeName>
        <fullName evidence="5">Guanine insertion enzyme</fullName>
    </alternativeName>
    <alternativeName>
        <fullName evidence="5">tRNA-guanine transglycosylase</fullName>
    </alternativeName>
</protein>